<protein>
    <submittedName>
        <fullName evidence="2">Polysaccharide deacetylase</fullName>
    </submittedName>
</protein>
<name>A0A7X0SP26_9BACL</name>
<dbReference type="AlphaFoldDB" id="A0A7X0SP26"/>
<evidence type="ECO:0000313" key="3">
    <source>
        <dbReference type="Proteomes" id="UP000564644"/>
    </source>
</evidence>
<keyword evidence="3" id="KW-1185">Reference proteome</keyword>
<dbReference type="Pfam" id="PF22790">
    <property type="entry name" value="YkoP"/>
    <property type="match status" value="1"/>
</dbReference>
<comment type="caution">
    <text evidence="2">The sequence shown here is derived from an EMBL/GenBank/DDBJ whole genome shotgun (WGS) entry which is preliminary data.</text>
</comment>
<dbReference type="EMBL" id="JACJVO010000027">
    <property type="protein sequence ID" value="MBB6733444.1"/>
    <property type="molecule type" value="Genomic_DNA"/>
</dbReference>
<feature type="domain" description="YkoP-like" evidence="1">
    <location>
        <begin position="7"/>
        <end position="188"/>
    </location>
</feature>
<evidence type="ECO:0000313" key="2">
    <source>
        <dbReference type="EMBL" id="MBB6733444.1"/>
    </source>
</evidence>
<accession>A0A7X0SP26</accession>
<reference evidence="2 3" key="1">
    <citation type="submission" date="2020-08" db="EMBL/GenBank/DDBJ databases">
        <title>Cohnella phylogeny.</title>
        <authorList>
            <person name="Dunlap C."/>
        </authorList>
    </citation>
    <scope>NUCLEOTIDE SEQUENCE [LARGE SCALE GENOMIC DNA]</scope>
    <source>
        <strain evidence="2 3">CBP 2801</strain>
    </source>
</reference>
<dbReference type="InterPro" id="IPR054467">
    <property type="entry name" value="YkoP-like_dom"/>
</dbReference>
<gene>
    <name evidence="2" type="ORF">H7C18_21195</name>
</gene>
<organism evidence="2 3">
    <name type="scientific">Cohnella zeiphila</name>
    <dbReference type="NCBI Taxonomy" id="2761120"/>
    <lineage>
        <taxon>Bacteria</taxon>
        <taxon>Bacillati</taxon>
        <taxon>Bacillota</taxon>
        <taxon>Bacilli</taxon>
        <taxon>Bacillales</taxon>
        <taxon>Paenibacillaceae</taxon>
        <taxon>Cohnella</taxon>
    </lineage>
</organism>
<dbReference type="Proteomes" id="UP000564644">
    <property type="component" value="Unassembled WGS sequence"/>
</dbReference>
<evidence type="ECO:0000259" key="1">
    <source>
        <dbReference type="Pfam" id="PF22790"/>
    </source>
</evidence>
<proteinExistence type="predicted"/>
<sequence>MRTSSGKRLMRSLWMTWEKAFGLFSRLRSAHTSRHGVCKLLVTKYRGACFQCQDGTWIHDGDWVGELHLDNEMVVELLRDGDSDRAALILARAARDALAQISSALETRPELTRVKALIGVTLLHRGLIHGLGFELRRIRSRTFGHLTTAYLRLLLSVLHPEGRRRLGRRRERLVPMMLIHTRSTLRRRFAPSRSVSSQAR</sequence>